<dbReference type="InterPro" id="IPR013087">
    <property type="entry name" value="Znf_C2H2_type"/>
</dbReference>
<evidence type="ECO:0000256" key="9">
    <source>
        <dbReference type="PROSITE-ProRule" id="PRU00042"/>
    </source>
</evidence>
<comment type="subcellular location">
    <subcellularLocation>
        <location evidence="1">Nucleus</location>
    </subcellularLocation>
</comment>
<evidence type="ECO:0000256" key="3">
    <source>
        <dbReference type="ARBA" id="ARBA00022737"/>
    </source>
</evidence>
<dbReference type="InterPro" id="IPR036236">
    <property type="entry name" value="Znf_C2H2_sf"/>
</dbReference>
<organism evidence="12 13">
    <name type="scientific">Clytia hemisphaerica</name>
    <dbReference type="NCBI Taxonomy" id="252671"/>
    <lineage>
        <taxon>Eukaryota</taxon>
        <taxon>Metazoa</taxon>
        <taxon>Cnidaria</taxon>
        <taxon>Hydrozoa</taxon>
        <taxon>Hydroidolina</taxon>
        <taxon>Leptothecata</taxon>
        <taxon>Obeliida</taxon>
        <taxon>Clytiidae</taxon>
        <taxon>Clytia</taxon>
    </lineage>
</organism>
<dbReference type="Pfam" id="PF00096">
    <property type="entry name" value="zf-C2H2"/>
    <property type="match status" value="5"/>
</dbReference>
<keyword evidence="5" id="KW-0862">Zinc</keyword>
<keyword evidence="8" id="KW-0539">Nucleus</keyword>
<dbReference type="SUPFAM" id="SSF57667">
    <property type="entry name" value="beta-beta-alpha zinc fingers"/>
    <property type="match status" value="4"/>
</dbReference>
<feature type="domain" description="C2H2-type" evidence="11">
    <location>
        <begin position="177"/>
        <end position="204"/>
    </location>
</feature>
<feature type="domain" description="C2H2-type" evidence="11">
    <location>
        <begin position="295"/>
        <end position="314"/>
    </location>
</feature>
<dbReference type="PANTHER" id="PTHR23226">
    <property type="entry name" value="ZINC FINGER AND SCAN DOMAIN-CONTAINING"/>
    <property type="match status" value="1"/>
</dbReference>
<feature type="domain" description="C2H2-type" evidence="11">
    <location>
        <begin position="349"/>
        <end position="371"/>
    </location>
</feature>
<keyword evidence="4 9" id="KW-0863">Zinc-finger</keyword>
<sequence>MNEFEEDPPTMVSIPGKSPPKAVSPLLAEEPVTIREENNQTFVTDLSQMEGGPPIAYYPLQTAPGQPIMMAAHTSMGATPMFPPGTPMVLVPASTAMSHGIRPVFMAPPPEAYQPQHAWKQFAGKMEIRRPHKCDICGKGFFSEKQILKHIKLHQGIPRAIGQTPTTTNGGVSDDDKTCTICDKTFTSVSALKVHLRVHTGERPFKCQICHKKFTQLGNLQSHQRNMHTEKKVYVVQRKETSEEEAKKVTASEVVESSLAGQPRGQFQCSICGYLYHNKQTLLAHVRIHLGEKPYQCAKCGRGYMMTSHLESHKCVVEGLLECEICKQKFRTCAQLKRHLSTDRDSANHRCNSCGKSFFTHCGVEVHKAKHKELECYICGKKFVRSDNLAGHLAVCKKAEM</sequence>
<protein>
    <recommendedName>
        <fullName evidence="11">C2H2-type domain-containing protein</fullName>
    </recommendedName>
</protein>
<evidence type="ECO:0000256" key="8">
    <source>
        <dbReference type="ARBA" id="ARBA00023242"/>
    </source>
</evidence>
<evidence type="ECO:0000256" key="10">
    <source>
        <dbReference type="SAM" id="MobiDB-lite"/>
    </source>
</evidence>
<dbReference type="Proteomes" id="UP000594262">
    <property type="component" value="Unplaced"/>
</dbReference>
<name>A0A7M5V163_9CNID</name>
<evidence type="ECO:0000259" key="11">
    <source>
        <dbReference type="PROSITE" id="PS50157"/>
    </source>
</evidence>
<evidence type="ECO:0000256" key="2">
    <source>
        <dbReference type="ARBA" id="ARBA00022723"/>
    </source>
</evidence>
<dbReference type="Gene3D" id="3.30.160.60">
    <property type="entry name" value="Classic Zinc Finger"/>
    <property type="match status" value="5"/>
</dbReference>
<dbReference type="GO" id="GO:0000978">
    <property type="term" value="F:RNA polymerase II cis-regulatory region sequence-specific DNA binding"/>
    <property type="evidence" value="ECO:0007669"/>
    <property type="project" value="TreeGrafter"/>
</dbReference>
<dbReference type="GO" id="GO:0000981">
    <property type="term" value="F:DNA-binding transcription factor activity, RNA polymerase II-specific"/>
    <property type="evidence" value="ECO:0007669"/>
    <property type="project" value="TreeGrafter"/>
</dbReference>
<keyword evidence="6" id="KW-0805">Transcription regulation</keyword>
<keyword evidence="7" id="KW-0804">Transcription</keyword>
<dbReference type="GO" id="GO:0005634">
    <property type="term" value="C:nucleus"/>
    <property type="evidence" value="ECO:0007669"/>
    <property type="project" value="UniProtKB-SubCell"/>
</dbReference>
<evidence type="ECO:0000256" key="1">
    <source>
        <dbReference type="ARBA" id="ARBA00004123"/>
    </source>
</evidence>
<dbReference type="FunFam" id="3.30.160.60:FF:000624">
    <property type="entry name" value="zinc finger protein 697"/>
    <property type="match status" value="1"/>
</dbReference>
<dbReference type="SMART" id="SM00355">
    <property type="entry name" value="ZnF_C2H2"/>
    <property type="match status" value="8"/>
</dbReference>
<reference evidence="12" key="1">
    <citation type="submission" date="2021-01" db="UniProtKB">
        <authorList>
            <consortium name="EnsemblMetazoa"/>
        </authorList>
    </citation>
    <scope>IDENTIFICATION</scope>
</reference>
<dbReference type="GO" id="GO:0008270">
    <property type="term" value="F:zinc ion binding"/>
    <property type="evidence" value="ECO:0007669"/>
    <property type="project" value="UniProtKB-KW"/>
</dbReference>
<evidence type="ECO:0000256" key="4">
    <source>
        <dbReference type="ARBA" id="ARBA00022771"/>
    </source>
</evidence>
<proteinExistence type="predicted"/>
<keyword evidence="3" id="KW-0677">Repeat</keyword>
<dbReference type="PROSITE" id="PS00028">
    <property type="entry name" value="ZINC_FINGER_C2H2_1"/>
    <property type="match status" value="5"/>
</dbReference>
<keyword evidence="13" id="KW-1185">Reference proteome</keyword>
<dbReference type="PROSITE" id="PS50157">
    <property type="entry name" value="ZINC_FINGER_C2H2_2"/>
    <property type="match status" value="7"/>
</dbReference>
<feature type="domain" description="C2H2-type" evidence="11">
    <location>
        <begin position="205"/>
        <end position="233"/>
    </location>
</feature>
<dbReference type="FunFam" id="3.30.160.60:FF:001289">
    <property type="entry name" value="Zinc finger protein 574"/>
    <property type="match status" value="1"/>
</dbReference>
<feature type="domain" description="C2H2-type" evidence="11">
    <location>
        <begin position="374"/>
        <end position="401"/>
    </location>
</feature>
<feature type="region of interest" description="Disordered" evidence="10">
    <location>
        <begin position="1"/>
        <end position="23"/>
    </location>
</feature>
<evidence type="ECO:0000256" key="7">
    <source>
        <dbReference type="ARBA" id="ARBA00023163"/>
    </source>
</evidence>
<evidence type="ECO:0000313" key="12">
    <source>
        <dbReference type="EnsemblMetazoa" id="CLYHEMP004601.1"/>
    </source>
</evidence>
<dbReference type="Pfam" id="PF13913">
    <property type="entry name" value="zf-C2HC_2"/>
    <property type="match status" value="1"/>
</dbReference>
<dbReference type="GeneID" id="136802390"/>
<dbReference type="FunFam" id="3.30.160.60:FF:000096">
    <property type="entry name" value="Zinc finger and BTB domain-containing protein 18 isoform 1"/>
    <property type="match status" value="1"/>
</dbReference>
<feature type="domain" description="C2H2-type" evidence="11">
    <location>
        <begin position="132"/>
        <end position="159"/>
    </location>
</feature>
<dbReference type="EnsemblMetazoa" id="CLYHEMT004601.1">
    <property type="protein sequence ID" value="CLYHEMP004601.1"/>
    <property type="gene ID" value="CLYHEMG004601"/>
</dbReference>
<dbReference type="OrthoDB" id="6077919at2759"/>
<feature type="domain" description="C2H2-type" evidence="11">
    <location>
        <begin position="267"/>
        <end position="294"/>
    </location>
</feature>
<accession>A0A7M5V163</accession>
<dbReference type="AlphaFoldDB" id="A0A7M5V163"/>
<evidence type="ECO:0000256" key="5">
    <source>
        <dbReference type="ARBA" id="ARBA00022833"/>
    </source>
</evidence>
<keyword evidence="2" id="KW-0479">Metal-binding</keyword>
<dbReference type="RefSeq" id="XP_066915229.1">
    <property type="nucleotide sequence ID" value="XM_067059128.1"/>
</dbReference>
<evidence type="ECO:0000313" key="13">
    <source>
        <dbReference type="Proteomes" id="UP000594262"/>
    </source>
</evidence>
<evidence type="ECO:0000256" key="6">
    <source>
        <dbReference type="ARBA" id="ARBA00023015"/>
    </source>
</evidence>
<dbReference type="PANTHER" id="PTHR23226:SF416">
    <property type="entry name" value="FI01424P"/>
    <property type="match status" value="1"/>
</dbReference>